<keyword evidence="3" id="KW-0479">Metal-binding</keyword>
<dbReference type="GO" id="GO:0046872">
    <property type="term" value="F:metal ion binding"/>
    <property type="evidence" value="ECO:0007669"/>
    <property type="project" value="UniProtKB-KW"/>
</dbReference>
<dbReference type="SUPFAM" id="SSF88723">
    <property type="entry name" value="PIN domain-like"/>
    <property type="match status" value="1"/>
</dbReference>
<proteinExistence type="inferred from homology"/>
<keyword evidence="5" id="KW-0460">Magnesium</keyword>
<name>A0A6J6EJ37_9ZZZZ</name>
<dbReference type="PANTHER" id="PTHR35901:SF1">
    <property type="entry name" value="EXONUCLEASE VAPC9"/>
    <property type="match status" value="1"/>
</dbReference>
<dbReference type="GO" id="GO:0004540">
    <property type="term" value="F:RNA nuclease activity"/>
    <property type="evidence" value="ECO:0007669"/>
    <property type="project" value="InterPro"/>
</dbReference>
<dbReference type="AlphaFoldDB" id="A0A6J6EJ37"/>
<dbReference type="HAMAP" id="MF_00265">
    <property type="entry name" value="VapC_Nob1"/>
    <property type="match status" value="1"/>
</dbReference>
<keyword evidence="1" id="KW-1277">Toxin-antitoxin system</keyword>
<evidence type="ECO:0000256" key="2">
    <source>
        <dbReference type="ARBA" id="ARBA00022722"/>
    </source>
</evidence>
<dbReference type="InterPro" id="IPR022907">
    <property type="entry name" value="VapC_family"/>
</dbReference>
<dbReference type="CDD" id="cd09873">
    <property type="entry name" value="PIN_Pae0151-like"/>
    <property type="match status" value="1"/>
</dbReference>
<dbReference type="GO" id="GO:0016787">
    <property type="term" value="F:hydrolase activity"/>
    <property type="evidence" value="ECO:0007669"/>
    <property type="project" value="UniProtKB-KW"/>
</dbReference>
<gene>
    <name evidence="7" type="ORF">UFOPK1493_02744</name>
</gene>
<dbReference type="PANTHER" id="PTHR35901">
    <property type="entry name" value="RIBONUCLEASE VAPC3"/>
    <property type="match status" value="1"/>
</dbReference>
<evidence type="ECO:0000256" key="3">
    <source>
        <dbReference type="ARBA" id="ARBA00022723"/>
    </source>
</evidence>
<dbReference type="Pfam" id="PF01850">
    <property type="entry name" value="PIN"/>
    <property type="match status" value="1"/>
</dbReference>
<evidence type="ECO:0000256" key="1">
    <source>
        <dbReference type="ARBA" id="ARBA00022649"/>
    </source>
</evidence>
<reference evidence="7" key="1">
    <citation type="submission" date="2020-05" db="EMBL/GenBank/DDBJ databases">
        <authorList>
            <person name="Chiriac C."/>
            <person name="Salcher M."/>
            <person name="Ghai R."/>
            <person name="Kavagutti S V."/>
        </authorList>
    </citation>
    <scope>NUCLEOTIDE SEQUENCE</scope>
</reference>
<evidence type="ECO:0000313" key="7">
    <source>
        <dbReference type="EMBL" id="CAB4576462.1"/>
    </source>
</evidence>
<dbReference type="Gene3D" id="3.40.50.1010">
    <property type="entry name" value="5'-nuclease"/>
    <property type="match status" value="1"/>
</dbReference>
<organism evidence="7">
    <name type="scientific">freshwater metagenome</name>
    <dbReference type="NCBI Taxonomy" id="449393"/>
    <lineage>
        <taxon>unclassified sequences</taxon>
        <taxon>metagenomes</taxon>
        <taxon>ecological metagenomes</taxon>
    </lineage>
</organism>
<dbReference type="InterPro" id="IPR051619">
    <property type="entry name" value="TypeII_TA_RNase_PINc/VapC"/>
</dbReference>
<keyword evidence="4" id="KW-0378">Hydrolase</keyword>
<protein>
    <submittedName>
        <fullName evidence="7">Unannotated protein</fullName>
    </submittedName>
</protein>
<evidence type="ECO:0000256" key="5">
    <source>
        <dbReference type="ARBA" id="ARBA00022842"/>
    </source>
</evidence>
<keyword evidence="2" id="KW-0540">Nuclease</keyword>
<evidence type="ECO:0000259" key="6">
    <source>
        <dbReference type="Pfam" id="PF01850"/>
    </source>
</evidence>
<evidence type="ECO:0000256" key="4">
    <source>
        <dbReference type="ARBA" id="ARBA00022801"/>
    </source>
</evidence>
<feature type="domain" description="PIN" evidence="6">
    <location>
        <begin position="2"/>
        <end position="119"/>
    </location>
</feature>
<dbReference type="InterPro" id="IPR002716">
    <property type="entry name" value="PIN_dom"/>
</dbReference>
<accession>A0A6J6EJ37</accession>
<dbReference type="InterPro" id="IPR029060">
    <property type="entry name" value="PIN-like_dom_sf"/>
</dbReference>
<dbReference type="InterPro" id="IPR044153">
    <property type="entry name" value="PIN_Pae0151-like"/>
</dbReference>
<dbReference type="EMBL" id="CAEZSR010000123">
    <property type="protein sequence ID" value="CAB4576462.1"/>
    <property type="molecule type" value="Genomic_DNA"/>
</dbReference>
<sequence length="131" mass="14380">MIVVDASCLFEVVTDSDRAEVIRGRLALDPDHAAPHIVDIEVFGLIRRDHLLGGLDETAAALAVDDLRSWPGERYGHRGLLERAWELRHSVRGWDAAYVALAEVLGATLVTLDSRLARATGPRCVIECLDV</sequence>